<dbReference type="WBParaSite" id="PTRK_0000866500.1">
    <property type="protein sequence ID" value="PTRK_0000866500.1"/>
    <property type="gene ID" value="PTRK_0000866500"/>
</dbReference>
<organism evidence="2 3">
    <name type="scientific">Parastrongyloides trichosuri</name>
    <name type="common">Possum-specific nematode worm</name>
    <dbReference type="NCBI Taxonomy" id="131310"/>
    <lineage>
        <taxon>Eukaryota</taxon>
        <taxon>Metazoa</taxon>
        <taxon>Ecdysozoa</taxon>
        <taxon>Nematoda</taxon>
        <taxon>Chromadorea</taxon>
        <taxon>Rhabditida</taxon>
        <taxon>Tylenchina</taxon>
        <taxon>Panagrolaimomorpha</taxon>
        <taxon>Strongyloidoidea</taxon>
        <taxon>Strongyloididae</taxon>
        <taxon>Parastrongyloides</taxon>
    </lineage>
</organism>
<feature type="compositionally biased region" description="Basic and acidic residues" evidence="1">
    <location>
        <begin position="218"/>
        <end position="229"/>
    </location>
</feature>
<accession>A0A0N4ZKN1</accession>
<feature type="region of interest" description="Disordered" evidence="1">
    <location>
        <begin position="218"/>
        <end position="239"/>
    </location>
</feature>
<evidence type="ECO:0000313" key="2">
    <source>
        <dbReference type="Proteomes" id="UP000038045"/>
    </source>
</evidence>
<protein>
    <submittedName>
        <fullName evidence="3">DUF4168 domain-containing protein</fullName>
    </submittedName>
</protein>
<name>A0A0N4ZKN1_PARTI</name>
<evidence type="ECO:0000313" key="3">
    <source>
        <dbReference type="WBParaSite" id="PTRK_0000866500.1"/>
    </source>
</evidence>
<dbReference type="Proteomes" id="UP000038045">
    <property type="component" value="Unplaced"/>
</dbReference>
<feature type="compositionally biased region" description="Basic residues" evidence="1">
    <location>
        <begin position="230"/>
        <end position="239"/>
    </location>
</feature>
<dbReference type="AlphaFoldDB" id="A0A0N4ZKN1"/>
<sequence>MKSFIKIFTLFDIRKKHFIVICFCLYLSELINGLPVSNEFVSVESLSGDNVNVPKGIFFHSESEMDINTQHKLTDWEAMNPLDIATSIFDTVAEVSSKKKQAGGLYVPMPFGLSPLNIQLSKDSNNNMRLSDNPTTVSPSLEMSKEEKDAFMNARIACLQQDDQACDKALDKMHVIKYGFSKVTELEVKRKTQENLGEYVQQELMEWALPNVEKKLREMRSGNTDEKIPKRSRLPSRFP</sequence>
<keyword evidence="2" id="KW-1185">Reference proteome</keyword>
<evidence type="ECO:0000256" key="1">
    <source>
        <dbReference type="SAM" id="MobiDB-lite"/>
    </source>
</evidence>
<proteinExistence type="predicted"/>
<reference evidence="3" key="1">
    <citation type="submission" date="2017-02" db="UniProtKB">
        <authorList>
            <consortium name="WormBaseParasite"/>
        </authorList>
    </citation>
    <scope>IDENTIFICATION</scope>
</reference>